<reference evidence="1 2" key="1">
    <citation type="journal article" date="2016" name="Nat. Commun.">
        <title>Thousands of microbial genomes shed light on interconnected biogeochemical processes in an aquifer system.</title>
        <authorList>
            <person name="Anantharaman K."/>
            <person name="Brown C.T."/>
            <person name="Hug L.A."/>
            <person name="Sharon I."/>
            <person name="Castelle C.J."/>
            <person name="Probst A.J."/>
            <person name="Thomas B.C."/>
            <person name="Singh A."/>
            <person name="Wilkins M.J."/>
            <person name="Karaoz U."/>
            <person name="Brodie E.L."/>
            <person name="Williams K.H."/>
            <person name="Hubbard S.S."/>
            <person name="Banfield J.F."/>
        </authorList>
    </citation>
    <scope>NUCLEOTIDE SEQUENCE [LARGE SCALE GENOMIC DNA]</scope>
</reference>
<comment type="caution">
    <text evidence="1">The sequence shown here is derived from an EMBL/GenBank/DDBJ whole genome shotgun (WGS) entry which is preliminary data.</text>
</comment>
<evidence type="ECO:0000313" key="2">
    <source>
        <dbReference type="Proteomes" id="UP000176951"/>
    </source>
</evidence>
<protein>
    <submittedName>
        <fullName evidence="1">Uncharacterized protein</fullName>
    </submittedName>
</protein>
<organism evidence="1 2">
    <name type="scientific">Candidatus Terrybacteria bacterium RIFCSPLOWO2_01_FULL_40_23</name>
    <dbReference type="NCBI Taxonomy" id="1802366"/>
    <lineage>
        <taxon>Bacteria</taxon>
        <taxon>Candidatus Terryibacteriota</taxon>
    </lineage>
</organism>
<accession>A0A1G2PRS4</accession>
<dbReference type="Proteomes" id="UP000176951">
    <property type="component" value="Unassembled WGS sequence"/>
</dbReference>
<name>A0A1G2PRS4_9BACT</name>
<dbReference type="EMBL" id="MHSW01000037">
    <property type="protein sequence ID" value="OHA50439.1"/>
    <property type="molecule type" value="Genomic_DNA"/>
</dbReference>
<gene>
    <name evidence="1" type="ORF">A3A97_00295</name>
</gene>
<evidence type="ECO:0000313" key="1">
    <source>
        <dbReference type="EMBL" id="OHA50439.1"/>
    </source>
</evidence>
<proteinExistence type="predicted"/>
<dbReference type="AlphaFoldDB" id="A0A1G2PRS4"/>
<sequence>MRDKRKPKRRMTQEELQAIIDRDKPGFRILSDQEINEHHEIERARSRIVALLAIEKPEWSLIANADISIEDVKTNNFVVAVENKHKRTLTIIISNDKIIAEQG</sequence>